<dbReference type="AlphaFoldDB" id="A0AAW0EI71"/>
<comment type="caution">
    <text evidence="2">The sequence shown here is derived from an EMBL/GenBank/DDBJ whole genome shotgun (WGS) entry which is preliminary data.</text>
</comment>
<evidence type="ECO:0000313" key="2">
    <source>
        <dbReference type="EMBL" id="KAK7065119.1"/>
    </source>
</evidence>
<sequence length="362" mass="38575">MTTTPRRLSLHPSALSDAEYTLFTASLADLAETGSGVDVTAREARAWIRGRYQSLGGAVLDEILRLFPATLTGGAFFALLRLVLHVQAGRACRSELGVCTSLAANFQLPATDVSIDDIQPIPPHPRSIPRSSYAPPSKTTVALLAVVCVELYVGFLLTSQLTSKSPSPPPCVLGVHVRSCAPPPPPSHPLRRASTQTSRSPSPPLIPFPNSSPTQNAHADTQPHPHTKNNPFRTHHPPKPPLPPRRASLSSTSLPLPDASSPTPRTAPPTRSTFSPIVPPLPPPVPVSPFDAHAQVQVMPPTPSSASASPFDGAPTMMSRKGPPPVHPQRRASVEVPSSSSHSHAHSSSVRAFTILGWEWNW</sequence>
<protein>
    <recommendedName>
        <fullName evidence="4">Proteophosphoglycan ppg4</fullName>
    </recommendedName>
</protein>
<dbReference type="Proteomes" id="UP001362999">
    <property type="component" value="Unassembled WGS sequence"/>
</dbReference>
<evidence type="ECO:0000256" key="1">
    <source>
        <dbReference type="SAM" id="MobiDB-lite"/>
    </source>
</evidence>
<feature type="compositionally biased region" description="Low complexity" evidence="1">
    <location>
        <begin position="334"/>
        <end position="348"/>
    </location>
</feature>
<feature type="compositionally biased region" description="Polar residues" evidence="1">
    <location>
        <begin position="209"/>
        <end position="219"/>
    </location>
</feature>
<organism evidence="2 3">
    <name type="scientific">Favolaschia claudopus</name>
    <dbReference type="NCBI Taxonomy" id="2862362"/>
    <lineage>
        <taxon>Eukaryota</taxon>
        <taxon>Fungi</taxon>
        <taxon>Dikarya</taxon>
        <taxon>Basidiomycota</taxon>
        <taxon>Agaricomycotina</taxon>
        <taxon>Agaricomycetes</taxon>
        <taxon>Agaricomycetidae</taxon>
        <taxon>Agaricales</taxon>
        <taxon>Marasmiineae</taxon>
        <taxon>Mycenaceae</taxon>
        <taxon>Favolaschia</taxon>
    </lineage>
</organism>
<feature type="region of interest" description="Disordered" evidence="1">
    <location>
        <begin position="299"/>
        <end position="348"/>
    </location>
</feature>
<feature type="region of interest" description="Disordered" evidence="1">
    <location>
        <begin position="183"/>
        <end position="280"/>
    </location>
</feature>
<evidence type="ECO:0000313" key="3">
    <source>
        <dbReference type="Proteomes" id="UP001362999"/>
    </source>
</evidence>
<gene>
    <name evidence="2" type="ORF">R3P38DRAFT_3250569</name>
</gene>
<feature type="compositionally biased region" description="Low complexity" evidence="1">
    <location>
        <begin position="245"/>
        <end position="276"/>
    </location>
</feature>
<evidence type="ECO:0008006" key="4">
    <source>
        <dbReference type="Google" id="ProtNLM"/>
    </source>
</evidence>
<reference evidence="2 3" key="1">
    <citation type="journal article" date="2024" name="J Genomics">
        <title>Draft genome sequencing and assembly of Favolaschia claudopus CIRM-BRFM 2984 isolated from oak limbs.</title>
        <authorList>
            <person name="Navarro D."/>
            <person name="Drula E."/>
            <person name="Chaduli D."/>
            <person name="Cazenave R."/>
            <person name="Ahrendt S."/>
            <person name="Wang J."/>
            <person name="Lipzen A."/>
            <person name="Daum C."/>
            <person name="Barry K."/>
            <person name="Grigoriev I.V."/>
            <person name="Favel A."/>
            <person name="Rosso M.N."/>
            <person name="Martin F."/>
        </authorList>
    </citation>
    <scope>NUCLEOTIDE SEQUENCE [LARGE SCALE GENOMIC DNA]</scope>
    <source>
        <strain evidence="2 3">CIRM-BRFM 2984</strain>
    </source>
</reference>
<name>A0AAW0EI71_9AGAR</name>
<keyword evidence="3" id="KW-1185">Reference proteome</keyword>
<accession>A0AAW0EI71</accession>
<dbReference type="EMBL" id="JAWWNJ010000001">
    <property type="protein sequence ID" value="KAK7065119.1"/>
    <property type="molecule type" value="Genomic_DNA"/>
</dbReference>
<proteinExistence type="predicted"/>